<name>A0A9X9XE05_9PROT</name>
<dbReference type="AlphaFoldDB" id="A0A9X9XE05"/>
<comment type="caution">
    <text evidence="1">The sequence shown here is derived from an EMBL/GenBank/DDBJ whole genome shotgun (WGS) entry which is preliminary data.</text>
</comment>
<reference evidence="1" key="2">
    <citation type="journal article" date="2021" name="Syst. Appl. Microbiol.">
        <title>Roseomonas hellenica sp. nov., isolated from roots of wild-growing Alkanna tinctoria.</title>
        <authorList>
            <person name="Rat A."/>
            <person name="Naranjo H.D."/>
            <person name="Lebbe L."/>
            <person name="Cnockaert M."/>
            <person name="Krigas N."/>
            <person name="Grigoriadou K."/>
            <person name="Maloupa E."/>
            <person name="Willems A."/>
        </authorList>
    </citation>
    <scope>NUCLEOTIDE SEQUENCE</scope>
    <source>
        <strain evidence="1">LMG 31228</strain>
    </source>
</reference>
<reference evidence="1" key="1">
    <citation type="submission" date="2020-01" db="EMBL/GenBank/DDBJ databases">
        <authorList>
            <person name="Rat A."/>
        </authorList>
    </citation>
    <scope>NUCLEOTIDE SEQUENCE</scope>
    <source>
        <strain evidence="1">LMG 31228</strain>
    </source>
</reference>
<accession>A0A9X9XE05</accession>
<dbReference type="EMBL" id="JAAEDL010000015">
    <property type="protein sequence ID" value="MBR0681941.1"/>
    <property type="molecule type" value="Genomic_DNA"/>
</dbReference>
<proteinExistence type="predicted"/>
<evidence type="ECO:0000313" key="1">
    <source>
        <dbReference type="EMBL" id="MBR0681941.1"/>
    </source>
</evidence>
<dbReference type="Proteomes" id="UP001138709">
    <property type="component" value="Unassembled WGS sequence"/>
</dbReference>
<evidence type="ECO:0000313" key="2">
    <source>
        <dbReference type="Proteomes" id="UP001138709"/>
    </source>
</evidence>
<keyword evidence="2" id="KW-1185">Reference proteome</keyword>
<dbReference type="RefSeq" id="WP_211847476.1">
    <property type="nucleotide sequence ID" value="NZ_JAAEDL010000015.1"/>
</dbReference>
<gene>
    <name evidence="1" type="ORF">GXW74_15710</name>
</gene>
<organism evidence="1 2">
    <name type="scientific">Neoroseomonas eburnea</name>
    <dbReference type="NCBI Taxonomy" id="1346889"/>
    <lineage>
        <taxon>Bacteria</taxon>
        <taxon>Pseudomonadati</taxon>
        <taxon>Pseudomonadota</taxon>
        <taxon>Alphaproteobacteria</taxon>
        <taxon>Acetobacterales</taxon>
        <taxon>Acetobacteraceae</taxon>
        <taxon>Neoroseomonas</taxon>
    </lineage>
</organism>
<protein>
    <submittedName>
        <fullName evidence="1">Uncharacterized protein</fullName>
    </submittedName>
</protein>
<sequence length="79" mass="8637">MAEDSEADLAASWVAHMERCMAAVLAPLSRPDVKVTIIVRAPEALPCEAMISSNDDLGIVRDSVAHFVRTQSSRRRDEA</sequence>